<feature type="region of interest" description="Disordered" evidence="1">
    <location>
        <begin position="194"/>
        <end position="268"/>
    </location>
</feature>
<keyword evidence="3" id="KW-1185">Reference proteome</keyword>
<accession>A0A9W8A435</accession>
<reference evidence="2" key="1">
    <citation type="submission" date="2022-07" db="EMBL/GenBank/DDBJ databases">
        <title>Phylogenomic reconstructions and comparative analyses of Kickxellomycotina fungi.</title>
        <authorList>
            <person name="Reynolds N.K."/>
            <person name="Stajich J.E."/>
            <person name="Barry K."/>
            <person name="Grigoriev I.V."/>
            <person name="Crous P."/>
            <person name="Smith M.E."/>
        </authorList>
    </citation>
    <scope>NUCLEOTIDE SEQUENCE</scope>
    <source>
        <strain evidence="2">NBRC 100468</strain>
    </source>
</reference>
<dbReference type="Proteomes" id="UP001150538">
    <property type="component" value="Unassembled WGS sequence"/>
</dbReference>
<dbReference type="EMBL" id="JANBPU010000031">
    <property type="protein sequence ID" value="KAJ1919173.1"/>
    <property type="molecule type" value="Genomic_DNA"/>
</dbReference>
<feature type="region of interest" description="Disordered" evidence="1">
    <location>
        <begin position="1"/>
        <end position="75"/>
    </location>
</feature>
<feature type="compositionally biased region" description="Polar residues" evidence="1">
    <location>
        <begin position="365"/>
        <end position="375"/>
    </location>
</feature>
<proteinExistence type="predicted"/>
<feature type="compositionally biased region" description="Pro residues" evidence="1">
    <location>
        <begin position="1"/>
        <end position="11"/>
    </location>
</feature>
<feature type="region of interest" description="Disordered" evidence="1">
    <location>
        <begin position="295"/>
        <end position="389"/>
    </location>
</feature>
<dbReference type="OrthoDB" id="10680095at2759"/>
<feature type="region of interest" description="Disordered" evidence="1">
    <location>
        <begin position="88"/>
        <end position="179"/>
    </location>
</feature>
<evidence type="ECO:0000313" key="3">
    <source>
        <dbReference type="Proteomes" id="UP001150538"/>
    </source>
</evidence>
<dbReference type="AlphaFoldDB" id="A0A9W8A435"/>
<feature type="compositionally biased region" description="Polar residues" evidence="1">
    <location>
        <begin position="239"/>
        <end position="268"/>
    </location>
</feature>
<comment type="caution">
    <text evidence="2">The sequence shown here is derived from an EMBL/GenBank/DDBJ whole genome shotgun (WGS) entry which is preliminary data.</text>
</comment>
<feature type="compositionally biased region" description="Polar residues" evidence="1">
    <location>
        <begin position="197"/>
        <end position="208"/>
    </location>
</feature>
<protein>
    <submittedName>
        <fullName evidence="2">Uncharacterized protein</fullName>
    </submittedName>
</protein>
<evidence type="ECO:0000313" key="2">
    <source>
        <dbReference type="EMBL" id="KAJ1919173.1"/>
    </source>
</evidence>
<name>A0A9W8A435_9FUNG</name>
<feature type="compositionally biased region" description="Polar residues" evidence="1">
    <location>
        <begin position="12"/>
        <end position="22"/>
    </location>
</feature>
<evidence type="ECO:0000256" key="1">
    <source>
        <dbReference type="SAM" id="MobiDB-lite"/>
    </source>
</evidence>
<feature type="compositionally biased region" description="Low complexity" evidence="1">
    <location>
        <begin position="311"/>
        <end position="327"/>
    </location>
</feature>
<organism evidence="2 3">
    <name type="scientific">Mycoemilia scoparia</name>
    <dbReference type="NCBI Taxonomy" id="417184"/>
    <lineage>
        <taxon>Eukaryota</taxon>
        <taxon>Fungi</taxon>
        <taxon>Fungi incertae sedis</taxon>
        <taxon>Zoopagomycota</taxon>
        <taxon>Kickxellomycotina</taxon>
        <taxon>Kickxellomycetes</taxon>
        <taxon>Kickxellales</taxon>
        <taxon>Kickxellaceae</taxon>
        <taxon>Mycoemilia</taxon>
    </lineage>
</organism>
<gene>
    <name evidence="2" type="ORF">H4219_002120</name>
</gene>
<feature type="compositionally biased region" description="Polar residues" evidence="1">
    <location>
        <begin position="30"/>
        <end position="59"/>
    </location>
</feature>
<feature type="compositionally biased region" description="Polar residues" evidence="1">
    <location>
        <begin position="137"/>
        <end position="164"/>
    </location>
</feature>
<feature type="compositionally biased region" description="Pro residues" evidence="1">
    <location>
        <begin position="209"/>
        <end position="218"/>
    </location>
</feature>
<sequence length="460" mass="49793">MDVEVPTPPPASRTNQVTSNPPNILKPQIKTKTSVFGTANGLPFNQKSLKEVQMNSKPHSSPLMKPSSDDNTESDVIEKTLKRYNLMTDDQPKPKKVALNGRRMNTIAKKPISGATVGANGSATSSNPPSPPKNDLSLPQVNAKQNNNTGKATIATKQQATKPTLTKPAKAPVDAPLPKIRSFQEIMRAKRAGEFRQNGQTSASEQKTPSPPQAPVDTPPAKSAANVSQGLAKAKTVEPVSQNNKESNHLSVSNQPNYNQGALNNNQQPSLISQPVATTSQTTQLSKSPVLLSESKNSLVAQQPVRPATTSPKQSSKALSASSTESTNSNLSIHNTDANKETDTPTTSTVLIDLTKRNQEPAMPQTLSTSSSKPTQPVPSTPLRKPEVVPTFSTPRTEEFRRFNLQFEEEMKALRNNLPFSGPLSFENAHGTTHRDTVYYELQEQFARDMAALRSKSPLN</sequence>